<evidence type="ECO:0000313" key="7">
    <source>
        <dbReference type="Proteomes" id="UP000239724"/>
    </source>
</evidence>
<comment type="caution">
    <text evidence="6">The sequence shown here is derived from an EMBL/GenBank/DDBJ whole genome shotgun (WGS) entry which is preliminary data.</text>
</comment>
<dbReference type="OrthoDB" id="230260at2"/>
<keyword evidence="3" id="KW-0175">Coiled coil</keyword>
<dbReference type="InterPro" id="IPR005702">
    <property type="entry name" value="Wzc-like_C"/>
</dbReference>
<dbReference type="GO" id="GO:0004713">
    <property type="term" value="F:protein tyrosine kinase activity"/>
    <property type="evidence" value="ECO:0007669"/>
    <property type="project" value="TreeGrafter"/>
</dbReference>
<protein>
    <recommendedName>
        <fullName evidence="8">AAA domain-containing protein</fullName>
    </recommendedName>
</protein>
<evidence type="ECO:0000256" key="1">
    <source>
        <dbReference type="ARBA" id="ARBA00022741"/>
    </source>
</evidence>
<dbReference type="InterPro" id="IPR027417">
    <property type="entry name" value="P-loop_NTPase"/>
</dbReference>
<evidence type="ECO:0000256" key="4">
    <source>
        <dbReference type="SAM" id="MobiDB-lite"/>
    </source>
</evidence>
<evidence type="ECO:0008006" key="8">
    <source>
        <dbReference type="Google" id="ProtNLM"/>
    </source>
</evidence>
<feature type="coiled-coil region" evidence="3">
    <location>
        <begin position="223"/>
        <end position="326"/>
    </location>
</feature>
<reference evidence="6 7" key="1">
    <citation type="journal article" date="2018" name="Arch. Microbiol.">
        <title>New insights into the metabolic potential of the phototrophic purple bacterium Rhodopila globiformis DSM 161(T) from its draft genome sequence and evidence for a vanadium-dependent nitrogenase.</title>
        <authorList>
            <person name="Imhoff J.F."/>
            <person name="Rahn T."/>
            <person name="Kunzel S."/>
            <person name="Neulinger S.C."/>
        </authorList>
    </citation>
    <scope>NUCLEOTIDE SEQUENCE [LARGE SCALE GENOMIC DNA]</scope>
    <source>
        <strain evidence="6 7">DSM 161</strain>
    </source>
</reference>
<dbReference type="PANTHER" id="PTHR32309:SF13">
    <property type="entry name" value="FERRIC ENTEROBACTIN TRANSPORT PROTEIN FEPE"/>
    <property type="match status" value="1"/>
</dbReference>
<evidence type="ECO:0000313" key="6">
    <source>
        <dbReference type="EMBL" id="PPQ27358.1"/>
    </source>
</evidence>
<evidence type="ECO:0000256" key="3">
    <source>
        <dbReference type="SAM" id="Coils"/>
    </source>
</evidence>
<organism evidence="6 7">
    <name type="scientific">Rhodopila globiformis</name>
    <name type="common">Rhodopseudomonas globiformis</name>
    <dbReference type="NCBI Taxonomy" id="1071"/>
    <lineage>
        <taxon>Bacteria</taxon>
        <taxon>Pseudomonadati</taxon>
        <taxon>Pseudomonadota</taxon>
        <taxon>Alphaproteobacteria</taxon>
        <taxon>Acetobacterales</taxon>
        <taxon>Acetobacteraceae</taxon>
        <taxon>Rhodopila</taxon>
    </lineage>
</organism>
<proteinExistence type="predicted"/>
<dbReference type="AlphaFoldDB" id="A0A2S6MYC3"/>
<dbReference type="EMBL" id="NHRY01000260">
    <property type="protein sequence ID" value="PPQ27358.1"/>
    <property type="molecule type" value="Genomic_DNA"/>
</dbReference>
<feature type="coiled-coil region" evidence="3">
    <location>
        <begin position="370"/>
        <end position="418"/>
    </location>
</feature>
<gene>
    <name evidence="6" type="ORF">CCS01_27820</name>
</gene>
<dbReference type="RefSeq" id="WP_104522088.1">
    <property type="nucleotide sequence ID" value="NZ_NHRY01000260.1"/>
</dbReference>
<keyword evidence="2" id="KW-0067">ATP-binding</keyword>
<accession>A0A2S6MYC3</accession>
<dbReference type="InterPro" id="IPR050445">
    <property type="entry name" value="Bact_polysacc_biosynth/exp"/>
</dbReference>
<dbReference type="PANTHER" id="PTHR32309">
    <property type="entry name" value="TYROSINE-PROTEIN KINASE"/>
    <property type="match status" value="1"/>
</dbReference>
<dbReference type="Gene3D" id="3.40.50.300">
    <property type="entry name" value="P-loop containing nucleotide triphosphate hydrolases"/>
    <property type="match status" value="1"/>
</dbReference>
<name>A0A2S6MYC3_RHOGL</name>
<dbReference type="Proteomes" id="UP000239724">
    <property type="component" value="Unassembled WGS sequence"/>
</dbReference>
<keyword evidence="5" id="KW-0472">Membrane</keyword>
<dbReference type="GO" id="GO:0005886">
    <property type="term" value="C:plasma membrane"/>
    <property type="evidence" value="ECO:0007669"/>
    <property type="project" value="TreeGrafter"/>
</dbReference>
<keyword evidence="7" id="KW-1185">Reference proteome</keyword>
<dbReference type="SUPFAM" id="SSF52540">
    <property type="entry name" value="P-loop containing nucleoside triphosphate hydrolases"/>
    <property type="match status" value="1"/>
</dbReference>
<sequence length="734" mass="79276">MPDSPTDLRSEAPVARPSRPDGPPGAWQDSLPGFLAVIRQRRWTLLATSLLVPLCAGLILQQVTPLYTATGELIYQASDYQNAARQEPITEAVMASQAEVLQSLRIAQRVAERGNLFADSIFNASLRPPGPLHRAWATLTALLGLEDDEAVTPVGPSRNRSIELTLLAVQAALHAAPVKFSHVLQVTFTAGDPIVAANGANNAMDAYIKGLYADRHRKVDEVKRQFEDQARTLRETVRQAEEKIAQYRASHALSQGIHAGTDTEQITRLLEALDTARAELAGADGKLDAARGQRGAAAQAAVAPSVVQLRAQQERLAAELQAVQGRLGSAHPEVQGLNRQLAEGQRAVAAETARVVASIEADQHAAAERVRSLEAALQDTETAAERAAREQIPLNAMNRDLEAARTQLQSVLDRTQQVAHQTWIEFPEAHEISQAIPPERPSAPKTIPILAAASAAGVFIGLLLVYILHLTDDTIHSGDELRAMTGLPCYAAIPQVGRRALGHLAIDEYATRRPLTAFAEHIRSVRAALSLSADRPVVVAVTAARPAEGKSLLTVSLGRSAQLSGERVLAVGCDVRQPVLQLASARGPVAGLLDILRGTIDWQSVVQNDPLTGMHVIPAGKPGGDVAGFFLSEDMRRLLADVRARYDLVLLDAPPVEVVTDARIVAALADATLMCVRWRWTCRAELHHALDVLYDSRARVIGTVLTRVDPRAHLRSGSPDAGMYHRRYRAHDRG</sequence>
<keyword evidence="5" id="KW-0812">Transmembrane</keyword>
<evidence type="ECO:0000256" key="5">
    <source>
        <dbReference type="SAM" id="Phobius"/>
    </source>
</evidence>
<evidence type="ECO:0000256" key="2">
    <source>
        <dbReference type="ARBA" id="ARBA00022840"/>
    </source>
</evidence>
<feature type="transmembrane region" description="Helical" evidence="5">
    <location>
        <begin position="447"/>
        <end position="468"/>
    </location>
</feature>
<keyword evidence="5" id="KW-1133">Transmembrane helix</keyword>
<feature type="region of interest" description="Disordered" evidence="4">
    <location>
        <begin position="1"/>
        <end position="26"/>
    </location>
</feature>
<feature type="compositionally biased region" description="Basic and acidic residues" evidence="4">
    <location>
        <begin position="1"/>
        <end position="10"/>
    </location>
</feature>
<dbReference type="CDD" id="cd05387">
    <property type="entry name" value="BY-kinase"/>
    <property type="match status" value="1"/>
</dbReference>
<keyword evidence="1" id="KW-0547">Nucleotide-binding</keyword>